<evidence type="ECO:0000256" key="1">
    <source>
        <dbReference type="SAM" id="MobiDB-lite"/>
    </source>
</evidence>
<proteinExistence type="predicted"/>
<feature type="non-terminal residue" evidence="2">
    <location>
        <position position="167"/>
    </location>
</feature>
<reference evidence="2" key="1">
    <citation type="submission" date="2021-03" db="EMBL/GenBank/DDBJ databases">
        <title>Draft genome sequence of rust myrtle Austropuccinia psidii MF-1, a brazilian biotype.</title>
        <authorList>
            <person name="Quecine M.C."/>
            <person name="Pachon D.M.R."/>
            <person name="Bonatelli M.L."/>
            <person name="Correr F.H."/>
            <person name="Franceschini L.M."/>
            <person name="Leite T.F."/>
            <person name="Margarido G.R.A."/>
            <person name="Almeida C.A."/>
            <person name="Ferrarezi J.A."/>
            <person name="Labate C.A."/>
        </authorList>
    </citation>
    <scope>NUCLEOTIDE SEQUENCE</scope>
    <source>
        <strain evidence="2">MF-1</strain>
    </source>
</reference>
<gene>
    <name evidence="2" type="ORF">O181_038784</name>
</gene>
<organism evidence="2 3">
    <name type="scientific">Austropuccinia psidii MF-1</name>
    <dbReference type="NCBI Taxonomy" id="1389203"/>
    <lineage>
        <taxon>Eukaryota</taxon>
        <taxon>Fungi</taxon>
        <taxon>Dikarya</taxon>
        <taxon>Basidiomycota</taxon>
        <taxon>Pucciniomycotina</taxon>
        <taxon>Pucciniomycetes</taxon>
        <taxon>Pucciniales</taxon>
        <taxon>Sphaerophragmiaceae</taxon>
        <taxon>Austropuccinia</taxon>
    </lineage>
</organism>
<accession>A0A9Q3D908</accession>
<evidence type="ECO:0000313" key="3">
    <source>
        <dbReference type="Proteomes" id="UP000765509"/>
    </source>
</evidence>
<dbReference type="EMBL" id="AVOT02015073">
    <property type="protein sequence ID" value="MBW0499069.1"/>
    <property type="molecule type" value="Genomic_DNA"/>
</dbReference>
<name>A0A9Q3D908_9BASI</name>
<dbReference type="AlphaFoldDB" id="A0A9Q3D908"/>
<protein>
    <submittedName>
        <fullName evidence="2">Uncharacterized protein</fullName>
    </submittedName>
</protein>
<keyword evidence="3" id="KW-1185">Reference proteome</keyword>
<feature type="compositionally biased region" description="Acidic residues" evidence="1">
    <location>
        <begin position="46"/>
        <end position="62"/>
    </location>
</feature>
<feature type="region of interest" description="Disordered" evidence="1">
    <location>
        <begin position="1"/>
        <end position="62"/>
    </location>
</feature>
<dbReference type="Proteomes" id="UP000765509">
    <property type="component" value="Unassembled WGS sequence"/>
</dbReference>
<sequence>QHSPPTSRAFIDHPPSVNQLSANLDRGPPTEGAAPSRRGVVKLGEVEDEDREESVEEEESEEIEVAAATEASEAETLAHYNQPLVSQDETNFLKMIEQMTQFMKQLTQEVAPRDNCKVPALKTPSMKEPDSFDGTKAHKLRGFIQYSQLISHNDSENFFSDRKKYLY</sequence>
<evidence type="ECO:0000313" key="2">
    <source>
        <dbReference type="EMBL" id="MBW0499069.1"/>
    </source>
</evidence>
<comment type="caution">
    <text evidence="2">The sequence shown here is derived from an EMBL/GenBank/DDBJ whole genome shotgun (WGS) entry which is preliminary data.</text>
</comment>